<dbReference type="InterPro" id="IPR056467">
    <property type="entry name" value="eWH_GTF3C1"/>
</dbReference>
<feature type="domain" description="GTF3C1 extended winged-helix" evidence="2">
    <location>
        <begin position="466"/>
        <end position="571"/>
    </location>
</feature>
<feature type="domain" description="DUF7645" evidence="4">
    <location>
        <begin position="738"/>
        <end position="782"/>
    </location>
</feature>
<evidence type="ECO:0000259" key="6">
    <source>
        <dbReference type="Pfam" id="PF24658"/>
    </source>
</evidence>
<dbReference type="Pfam" id="PF24655">
    <property type="entry name" value="DUF7645"/>
    <property type="match status" value="1"/>
</dbReference>
<feature type="domain" description="General transcription factor 3C polypeptide 1 winged-helix" evidence="1">
    <location>
        <begin position="1"/>
        <end position="42"/>
    </location>
</feature>
<evidence type="ECO:0000313" key="7">
    <source>
        <dbReference type="EMBL" id="KAK4728880.1"/>
    </source>
</evidence>
<dbReference type="GO" id="GO:0006384">
    <property type="term" value="P:transcription initiation at RNA polymerase III promoter"/>
    <property type="evidence" value="ECO:0007669"/>
    <property type="project" value="InterPro"/>
</dbReference>
<accession>A0AAV9LVT1</accession>
<feature type="domain" description="DUF7646" evidence="5">
    <location>
        <begin position="252"/>
        <end position="333"/>
    </location>
</feature>
<dbReference type="GO" id="GO:0000127">
    <property type="term" value="C:transcription factor TFIIIC complex"/>
    <property type="evidence" value="ECO:0007669"/>
    <property type="project" value="InterPro"/>
</dbReference>
<name>A0AAV9LVT1_9SOLN</name>
<dbReference type="Pfam" id="PF23704">
    <property type="entry name" value="WHD_GTF3C1_N"/>
    <property type="match status" value="1"/>
</dbReference>
<evidence type="ECO:0000259" key="3">
    <source>
        <dbReference type="Pfam" id="PF24538"/>
    </source>
</evidence>
<evidence type="ECO:0008006" key="9">
    <source>
        <dbReference type="Google" id="ProtNLM"/>
    </source>
</evidence>
<comment type="caution">
    <text evidence="7">The sequence shown here is derived from an EMBL/GenBank/DDBJ whole genome shotgun (WGS) entry which is preliminary data.</text>
</comment>
<proteinExistence type="predicted"/>
<dbReference type="EMBL" id="JAWPEI010000004">
    <property type="protein sequence ID" value="KAK4728880.1"/>
    <property type="molecule type" value="Genomic_DNA"/>
</dbReference>
<evidence type="ECO:0000259" key="4">
    <source>
        <dbReference type="Pfam" id="PF24655"/>
    </source>
</evidence>
<gene>
    <name evidence="7" type="ORF">R3W88_021868</name>
</gene>
<organism evidence="7 8">
    <name type="scientific">Solanum pinnatisectum</name>
    <name type="common">tansyleaf nightshade</name>
    <dbReference type="NCBI Taxonomy" id="50273"/>
    <lineage>
        <taxon>Eukaryota</taxon>
        <taxon>Viridiplantae</taxon>
        <taxon>Streptophyta</taxon>
        <taxon>Embryophyta</taxon>
        <taxon>Tracheophyta</taxon>
        <taxon>Spermatophyta</taxon>
        <taxon>Magnoliopsida</taxon>
        <taxon>eudicotyledons</taxon>
        <taxon>Gunneridae</taxon>
        <taxon>Pentapetalae</taxon>
        <taxon>asterids</taxon>
        <taxon>lamiids</taxon>
        <taxon>Solanales</taxon>
        <taxon>Solanaceae</taxon>
        <taxon>Solanoideae</taxon>
        <taxon>Solaneae</taxon>
        <taxon>Solanum</taxon>
    </lineage>
</organism>
<dbReference type="InterPro" id="IPR056020">
    <property type="entry name" value="DUF7599"/>
</dbReference>
<evidence type="ECO:0000259" key="2">
    <source>
        <dbReference type="Pfam" id="PF24101"/>
    </source>
</evidence>
<dbReference type="Proteomes" id="UP001311915">
    <property type="component" value="Unassembled WGS sequence"/>
</dbReference>
<dbReference type="InterPro" id="IPR056064">
    <property type="entry name" value="DUF7647"/>
</dbReference>
<dbReference type="CDD" id="cd16169">
    <property type="entry name" value="Tau138_eWH"/>
    <property type="match status" value="1"/>
</dbReference>
<dbReference type="PANTHER" id="PTHR15180:SF1">
    <property type="entry name" value="GENERAL TRANSCRIPTION FACTOR 3C POLYPEPTIDE 1"/>
    <property type="match status" value="1"/>
</dbReference>
<dbReference type="AlphaFoldDB" id="A0AAV9LVT1"/>
<dbReference type="InterPro" id="IPR035625">
    <property type="entry name" value="Tfc3-like_eWH"/>
</dbReference>
<evidence type="ECO:0000313" key="8">
    <source>
        <dbReference type="Proteomes" id="UP001311915"/>
    </source>
</evidence>
<dbReference type="PANTHER" id="PTHR15180">
    <property type="entry name" value="GENERAL TRANSCRIPTION FACTOR 3C POLYPEPTIDE 1"/>
    <property type="match status" value="1"/>
</dbReference>
<dbReference type="Pfam" id="PF24658">
    <property type="entry name" value="DUF7647"/>
    <property type="match status" value="1"/>
</dbReference>
<sequence length="1173" mass="132543">MDTLLNAALEEICSHGDSGLHLSKLWPKLPSSISNKGFKVCQVFCCVRSFDQSEQLDLKIIAPEHTCDGFIGVYDIEASDAKLSENERRVLRYLATVRGKGIAQNELGKDFKIKGNEMFYIGSQQRLETTKGVNSLEDSEITDGEDENNVGVAGDLLDVDLCIKDFLPELKGVCDKLDNAEGKALDMVDIKPELGYQGTHGHRRLRYILKKLKEAQVVKEDDVIIDGKEVKCLHLLQGFSPKHFETMMKKAKRGHISDLLLELPIEHQIYDMVDAEGDRGLPFNQVCKKLGLSNKQHYNRLYDIVNRFGIHMEPELMNKAKCYRLLTPGNHNSGASHITLNKPAVDTSEIPGCTSLGTHREFQENSALARKDVDASVHDGLANSQNVITGTFPKVSDGLVLDESVPVCLSSSLDSTIKVSSTTSDAELQILSAAASYVAPADALALAVPTPPRRRSYLRNPCLTLEAISAKREQWILKILHEEKFLVKSELYRLLQDLEKEKMTETDRKTLDRCLNKLLQGGHCKLIVVYVPVLTNCNHSRRIQVVLHPSVFSVSAEQIHERFRSFETHIRTQSSSVLKTGGPFPQLNDLTRTHQSIKLNQAERAVAMRTNGFVLAKMVCTKIFHIYLWEYMNSFPGCEDVLSSFKDGHDPKNPHSTCKLIDLNAGIKAMPLELFLQVVGSTQRFEDTIEKCKNGFHLSDLPLLEFKHLMDTRAIGRLSSLIDILRHLKVFLFRSWASVRVMTVDQWAELLKRVINDGPQRKLSFKECEEIAKDLNLTLEQTCSLEGYHFRDDVVAAEESELPEDDGVGRAFLDKNALSRAKPTRKGRFWWTDDVDRQLVIEYARHRASLGAKFNRVDWGKLQNLPAPPDTCRRRMASLRTNRQFKKSVMRLCNVLSQRYVDYLEKSKDKKLNREGHQAMQCYCLKNTSNFLSQDPWDNFDDANIKLALEDALRYKKISKLETLKDVQPFFDNSSDVNTDERHGSSGPQSVLPVSCGQYVDNFREKTEDSGTPISSNRIPQKYVNLMIGSIPISKRLSESAAVANAAELFKLIFLCSSKSPLVPTLLAETLRRYSEHDLFAAFNYLREKKVLIGGHFNCPFVLSQTFLNCIEFSPFPSDTGKRATKFASWLCEREKELIAEGVDLTTDLQCGDFTTSCSAFFRRTINCTMPTR</sequence>
<feature type="domain" description="DUF7647" evidence="6">
    <location>
        <begin position="653"/>
        <end position="731"/>
    </location>
</feature>
<evidence type="ECO:0000259" key="1">
    <source>
        <dbReference type="Pfam" id="PF23704"/>
    </source>
</evidence>
<dbReference type="Pfam" id="PF24101">
    <property type="entry name" value="WHD_GTF3C1"/>
    <property type="match status" value="1"/>
</dbReference>
<dbReference type="InterPro" id="IPR056063">
    <property type="entry name" value="DUF7646"/>
</dbReference>
<evidence type="ECO:0000259" key="5">
    <source>
        <dbReference type="Pfam" id="PF24657"/>
    </source>
</evidence>
<dbReference type="Pfam" id="PF24657">
    <property type="entry name" value="DUF7646"/>
    <property type="match status" value="1"/>
</dbReference>
<dbReference type="InterPro" id="IPR056428">
    <property type="entry name" value="WH_GTF3C1"/>
</dbReference>
<keyword evidence="8" id="KW-1185">Reference proteome</keyword>
<reference evidence="7 8" key="1">
    <citation type="submission" date="2023-10" db="EMBL/GenBank/DDBJ databases">
        <title>Genome-Wide Identification Analysis in wild type Solanum Pinnatisectum Reveals Some Genes Defensing Phytophthora Infestans.</title>
        <authorList>
            <person name="Sun C."/>
        </authorList>
    </citation>
    <scope>NUCLEOTIDE SEQUENCE [LARGE SCALE GENOMIC DNA]</scope>
    <source>
        <strain evidence="7">LQN</strain>
        <tissue evidence="7">Leaf</tissue>
    </source>
</reference>
<feature type="domain" description="DUF7599" evidence="3">
    <location>
        <begin position="164"/>
        <end position="246"/>
    </location>
</feature>
<protein>
    <recommendedName>
        <fullName evidence="9">B-block binding subunit of TFIIIC domain-containing protein</fullName>
    </recommendedName>
</protein>
<dbReference type="Pfam" id="PF24538">
    <property type="entry name" value="DUF7599"/>
    <property type="match status" value="1"/>
</dbReference>
<dbReference type="InterPro" id="IPR056062">
    <property type="entry name" value="DUF7645"/>
</dbReference>
<dbReference type="GO" id="GO:0042791">
    <property type="term" value="P:5S class rRNA transcription by RNA polymerase III"/>
    <property type="evidence" value="ECO:0007669"/>
    <property type="project" value="TreeGrafter"/>
</dbReference>
<dbReference type="InterPro" id="IPR044210">
    <property type="entry name" value="Tfc3-like"/>
</dbReference>
<dbReference type="GO" id="GO:0003677">
    <property type="term" value="F:DNA binding"/>
    <property type="evidence" value="ECO:0007669"/>
    <property type="project" value="InterPro"/>
</dbReference>